<evidence type="ECO:0000313" key="3">
    <source>
        <dbReference type="Proteomes" id="UP000799536"/>
    </source>
</evidence>
<dbReference type="AlphaFoldDB" id="A0A9P4JKQ7"/>
<proteinExistence type="predicted"/>
<name>A0A9P4JKQ7_9PLEO</name>
<evidence type="ECO:0000259" key="1">
    <source>
        <dbReference type="PROSITE" id="PS50181"/>
    </source>
</evidence>
<dbReference type="InterPro" id="IPR001810">
    <property type="entry name" value="F-box_dom"/>
</dbReference>
<sequence>MFNLPVELQFQCLQPLDIETLKSFRLVNKALSTLATEILFRTVSLLPTDTSAEKYTKILENERLKPLVRRIIFNTSENPDETETGACNPSELLESFASAIGAITRFPNLREVELKFARECAAGDDLWEKEVEETIEFRTEVLDMLCSALQHVEYASALTIKNLQDATADSVYASAEFQRVRDRLRKLHLQIATENEDAAPENSIEKPACHKAFEEDLPRQWFTPPLQAQLTHLTIYGTECLWGVWPFVDLRRVPTFRSLKSLSLGNFTIVHKWQLDWIVSHSDTLEELLLDDCPIIMSLYMSEEQTRSNFPELIGKPIRRNGNYTSYLTHIDLRWYSVFSRFQTGLKNLTRFAIGQGDWDEQRAFEERYELANRLLEDRYLIFDNGTGPSQWARG</sequence>
<gene>
    <name evidence="2" type="ORF">GQ43DRAFT_399845</name>
</gene>
<dbReference type="PANTHER" id="PTHR42057">
    <property type="entry name" value="F-BOX DOMAIN PROTEIN (AFU_ORTHOLOGUE AFUA_4G00200)"/>
    <property type="match status" value="1"/>
</dbReference>
<accession>A0A9P4JKQ7</accession>
<feature type="domain" description="F-box" evidence="1">
    <location>
        <begin position="1"/>
        <end position="43"/>
    </location>
</feature>
<evidence type="ECO:0000313" key="2">
    <source>
        <dbReference type="EMBL" id="KAF2198934.1"/>
    </source>
</evidence>
<reference evidence="2" key="1">
    <citation type="journal article" date="2020" name="Stud. Mycol.">
        <title>101 Dothideomycetes genomes: a test case for predicting lifestyles and emergence of pathogens.</title>
        <authorList>
            <person name="Haridas S."/>
            <person name="Albert R."/>
            <person name="Binder M."/>
            <person name="Bloem J."/>
            <person name="Labutti K."/>
            <person name="Salamov A."/>
            <person name="Andreopoulos B."/>
            <person name="Baker S."/>
            <person name="Barry K."/>
            <person name="Bills G."/>
            <person name="Bluhm B."/>
            <person name="Cannon C."/>
            <person name="Castanera R."/>
            <person name="Culley D."/>
            <person name="Daum C."/>
            <person name="Ezra D."/>
            <person name="Gonzalez J."/>
            <person name="Henrissat B."/>
            <person name="Kuo A."/>
            <person name="Liang C."/>
            <person name="Lipzen A."/>
            <person name="Lutzoni F."/>
            <person name="Magnuson J."/>
            <person name="Mondo S."/>
            <person name="Nolan M."/>
            <person name="Ohm R."/>
            <person name="Pangilinan J."/>
            <person name="Park H.-J."/>
            <person name="Ramirez L."/>
            <person name="Alfaro M."/>
            <person name="Sun H."/>
            <person name="Tritt A."/>
            <person name="Yoshinaga Y."/>
            <person name="Zwiers L.-H."/>
            <person name="Turgeon B."/>
            <person name="Goodwin S."/>
            <person name="Spatafora J."/>
            <person name="Crous P."/>
            <person name="Grigoriev I."/>
        </authorList>
    </citation>
    <scope>NUCLEOTIDE SEQUENCE</scope>
    <source>
        <strain evidence="2">ATCC 74209</strain>
    </source>
</reference>
<protein>
    <recommendedName>
        <fullName evidence="1">F-box domain-containing protein</fullName>
    </recommendedName>
</protein>
<dbReference type="SUPFAM" id="SSF52047">
    <property type="entry name" value="RNI-like"/>
    <property type="match status" value="1"/>
</dbReference>
<organism evidence="2 3">
    <name type="scientific">Delitschia confertaspora ATCC 74209</name>
    <dbReference type="NCBI Taxonomy" id="1513339"/>
    <lineage>
        <taxon>Eukaryota</taxon>
        <taxon>Fungi</taxon>
        <taxon>Dikarya</taxon>
        <taxon>Ascomycota</taxon>
        <taxon>Pezizomycotina</taxon>
        <taxon>Dothideomycetes</taxon>
        <taxon>Pleosporomycetidae</taxon>
        <taxon>Pleosporales</taxon>
        <taxon>Delitschiaceae</taxon>
        <taxon>Delitschia</taxon>
    </lineage>
</organism>
<dbReference type="EMBL" id="ML994107">
    <property type="protein sequence ID" value="KAF2198934.1"/>
    <property type="molecule type" value="Genomic_DNA"/>
</dbReference>
<dbReference type="Proteomes" id="UP000799536">
    <property type="component" value="Unassembled WGS sequence"/>
</dbReference>
<dbReference type="PANTHER" id="PTHR42057:SF2">
    <property type="entry name" value="F-BOX DOMAIN PROTEIN (AFU_ORTHOLOGUE AFUA_4G00200)-RELATED"/>
    <property type="match status" value="1"/>
</dbReference>
<comment type="caution">
    <text evidence="2">The sequence shown here is derived from an EMBL/GenBank/DDBJ whole genome shotgun (WGS) entry which is preliminary data.</text>
</comment>
<dbReference type="OrthoDB" id="3140657at2759"/>
<keyword evidence="3" id="KW-1185">Reference proteome</keyword>
<feature type="non-terminal residue" evidence="2">
    <location>
        <position position="395"/>
    </location>
</feature>
<dbReference type="PROSITE" id="PS50181">
    <property type="entry name" value="FBOX"/>
    <property type="match status" value="1"/>
</dbReference>